<evidence type="ECO:0000256" key="3">
    <source>
        <dbReference type="ARBA" id="ARBA00023163"/>
    </source>
</evidence>
<dbReference type="PROSITE" id="PS50977">
    <property type="entry name" value="HTH_TETR_2"/>
    <property type="match status" value="1"/>
</dbReference>
<dbReference type="Pfam" id="PF14246">
    <property type="entry name" value="TetR_C_7"/>
    <property type="match status" value="1"/>
</dbReference>
<gene>
    <name evidence="6" type="ORF">FNH06_32785</name>
</gene>
<dbReference type="Pfam" id="PF00440">
    <property type="entry name" value="TetR_N"/>
    <property type="match status" value="1"/>
</dbReference>
<evidence type="ECO:0000259" key="5">
    <source>
        <dbReference type="PROSITE" id="PS50977"/>
    </source>
</evidence>
<protein>
    <submittedName>
        <fullName evidence="6">TetR/AcrR family transcriptional regulator</fullName>
    </submittedName>
</protein>
<dbReference type="AlphaFoldDB" id="A0A557ZYM3"/>
<evidence type="ECO:0000256" key="1">
    <source>
        <dbReference type="ARBA" id="ARBA00023015"/>
    </source>
</evidence>
<feature type="DNA-binding region" description="H-T-H motif" evidence="4">
    <location>
        <begin position="32"/>
        <end position="51"/>
    </location>
</feature>
<dbReference type="PANTHER" id="PTHR30055">
    <property type="entry name" value="HTH-TYPE TRANSCRIPTIONAL REGULATOR RUTR"/>
    <property type="match status" value="1"/>
</dbReference>
<keyword evidence="2 4" id="KW-0238">DNA-binding</keyword>
<dbReference type="OrthoDB" id="7186128at2"/>
<dbReference type="InterPro" id="IPR039536">
    <property type="entry name" value="TetR_C_Proteobacteria"/>
</dbReference>
<keyword evidence="7" id="KW-1185">Reference proteome</keyword>
<dbReference type="GO" id="GO:0003700">
    <property type="term" value="F:DNA-binding transcription factor activity"/>
    <property type="evidence" value="ECO:0007669"/>
    <property type="project" value="TreeGrafter"/>
</dbReference>
<reference evidence="6 7" key="1">
    <citation type="submission" date="2019-07" db="EMBL/GenBank/DDBJ databases">
        <title>New species of Amycolatopsis and Streptomyces.</title>
        <authorList>
            <person name="Duangmal K."/>
            <person name="Teo W.F.A."/>
            <person name="Lipun K."/>
        </authorList>
    </citation>
    <scope>NUCLEOTIDE SEQUENCE [LARGE SCALE GENOMIC DNA]</scope>
    <source>
        <strain evidence="6 7">JCM 30562</strain>
    </source>
</reference>
<evidence type="ECO:0000313" key="7">
    <source>
        <dbReference type="Proteomes" id="UP000318578"/>
    </source>
</evidence>
<sequence length="207" mass="22630">MTEELTRSARKHQSILGAAAELFLAKGYQGTSMDEVAAKAAVSKQTVYKHFADKETLFGEIIQGTLERVAEPFGEEIRSLAETTDLAHDLHALARQYLVAVLQPQVVQLRRLIIGESGRLPALTRGYYDRAIGGTLTRLADCFARLAERGLLAVDDPRLAAGHFAFLVLGQPLDEAMFADTPAPRELERFADAGARVFLAAYDVSGR</sequence>
<dbReference type="Proteomes" id="UP000318578">
    <property type="component" value="Unassembled WGS sequence"/>
</dbReference>
<keyword evidence="3" id="KW-0804">Transcription</keyword>
<dbReference type="PANTHER" id="PTHR30055:SF146">
    <property type="entry name" value="HTH-TYPE TRANSCRIPTIONAL DUAL REGULATOR CECR"/>
    <property type="match status" value="1"/>
</dbReference>
<evidence type="ECO:0000313" key="6">
    <source>
        <dbReference type="EMBL" id="TVT17094.1"/>
    </source>
</evidence>
<dbReference type="GO" id="GO:0045892">
    <property type="term" value="P:negative regulation of DNA-templated transcription"/>
    <property type="evidence" value="ECO:0007669"/>
    <property type="project" value="UniProtKB-ARBA"/>
</dbReference>
<dbReference type="GO" id="GO:0000976">
    <property type="term" value="F:transcription cis-regulatory region binding"/>
    <property type="evidence" value="ECO:0007669"/>
    <property type="project" value="TreeGrafter"/>
</dbReference>
<dbReference type="InterPro" id="IPR009057">
    <property type="entry name" value="Homeodomain-like_sf"/>
</dbReference>
<dbReference type="Gene3D" id="1.10.357.10">
    <property type="entry name" value="Tetracycline Repressor, domain 2"/>
    <property type="match status" value="1"/>
</dbReference>
<name>A0A557ZYM3_9PSEU</name>
<feature type="domain" description="HTH tetR-type" evidence="5">
    <location>
        <begin position="9"/>
        <end position="69"/>
    </location>
</feature>
<dbReference type="RefSeq" id="WP_144643794.1">
    <property type="nucleotide sequence ID" value="NZ_BNAX01000002.1"/>
</dbReference>
<dbReference type="SUPFAM" id="SSF48498">
    <property type="entry name" value="Tetracyclin repressor-like, C-terminal domain"/>
    <property type="match status" value="1"/>
</dbReference>
<dbReference type="PRINTS" id="PR00455">
    <property type="entry name" value="HTHTETR"/>
</dbReference>
<proteinExistence type="predicted"/>
<evidence type="ECO:0000256" key="2">
    <source>
        <dbReference type="ARBA" id="ARBA00023125"/>
    </source>
</evidence>
<keyword evidence="1" id="KW-0805">Transcription regulation</keyword>
<dbReference type="InterPro" id="IPR050109">
    <property type="entry name" value="HTH-type_TetR-like_transc_reg"/>
</dbReference>
<organism evidence="6 7">
    <name type="scientific">Amycolatopsis acidiphila</name>
    <dbReference type="NCBI Taxonomy" id="715473"/>
    <lineage>
        <taxon>Bacteria</taxon>
        <taxon>Bacillati</taxon>
        <taxon>Actinomycetota</taxon>
        <taxon>Actinomycetes</taxon>
        <taxon>Pseudonocardiales</taxon>
        <taxon>Pseudonocardiaceae</taxon>
        <taxon>Amycolatopsis</taxon>
    </lineage>
</organism>
<dbReference type="FunFam" id="1.10.10.60:FF:000141">
    <property type="entry name" value="TetR family transcriptional regulator"/>
    <property type="match status" value="1"/>
</dbReference>
<dbReference type="SUPFAM" id="SSF46689">
    <property type="entry name" value="Homeodomain-like"/>
    <property type="match status" value="1"/>
</dbReference>
<evidence type="ECO:0000256" key="4">
    <source>
        <dbReference type="PROSITE-ProRule" id="PRU00335"/>
    </source>
</evidence>
<comment type="caution">
    <text evidence="6">The sequence shown here is derived from an EMBL/GenBank/DDBJ whole genome shotgun (WGS) entry which is preliminary data.</text>
</comment>
<dbReference type="InterPro" id="IPR001647">
    <property type="entry name" value="HTH_TetR"/>
</dbReference>
<dbReference type="EMBL" id="VJZA01000087">
    <property type="protein sequence ID" value="TVT17094.1"/>
    <property type="molecule type" value="Genomic_DNA"/>
</dbReference>
<accession>A0A557ZYM3</accession>
<dbReference type="InterPro" id="IPR036271">
    <property type="entry name" value="Tet_transcr_reg_TetR-rel_C_sf"/>
</dbReference>